<accession>A0AA38X6H6</accession>
<name>A0AA38X6H6_9EURO</name>
<dbReference type="AlphaFoldDB" id="A0AA38X6H6"/>
<dbReference type="EMBL" id="JAPDRK010000011">
    <property type="protein sequence ID" value="KAJ9607745.1"/>
    <property type="molecule type" value="Genomic_DNA"/>
</dbReference>
<reference evidence="1" key="1">
    <citation type="submission" date="2022-10" db="EMBL/GenBank/DDBJ databases">
        <title>Culturing micro-colonial fungi from biological soil crusts in the Mojave desert and describing Neophaeococcomyces mojavensis, and introducing the new genera and species Taxawa tesnikishii.</title>
        <authorList>
            <person name="Kurbessoian T."/>
            <person name="Stajich J.E."/>
        </authorList>
    </citation>
    <scope>NUCLEOTIDE SEQUENCE</scope>
    <source>
        <strain evidence="1">TK_41</strain>
    </source>
</reference>
<sequence length="188" mass="21856">MTDESFTFTASDAVCSINPSLSKLREKNRTWGARLQQSSEEHEVSAVNADENIERARVERHCEDKIGFCRSRIEELNLSIETLDSENLATPPERLEIVEQLEQVELELYVLKTQRPRLTERLLLCQYNTLAQAYARCLTDVAKGMVPFRADTEEIRKEKANSDQSMLTRTLVAWYFRVRRFRRVKLGV</sequence>
<dbReference type="Proteomes" id="UP001172673">
    <property type="component" value="Unassembled WGS sequence"/>
</dbReference>
<organism evidence="1 2">
    <name type="scientific">Cladophialophora chaetospira</name>
    <dbReference type="NCBI Taxonomy" id="386627"/>
    <lineage>
        <taxon>Eukaryota</taxon>
        <taxon>Fungi</taxon>
        <taxon>Dikarya</taxon>
        <taxon>Ascomycota</taxon>
        <taxon>Pezizomycotina</taxon>
        <taxon>Eurotiomycetes</taxon>
        <taxon>Chaetothyriomycetidae</taxon>
        <taxon>Chaetothyriales</taxon>
        <taxon>Herpotrichiellaceae</taxon>
        <taxon>Cladophialophora</taxon>
    </lineage>
</organism>
<evidence type="ECO:0000313" key="2">
    <source>
        <dbReference type="Proteomes" id="UP001172673"/>
    </source>
</evidence>
<evidence type="ECO:0000313" key="1">
    <source>
        <dbReference type="EMBL" id="KAJ9607745.1"/>
    </source>
</evidence>
<protein>
    <submittedName>
        <fullName evidence="1">Uncharacterized protein</fullName>
    </submittedName>
</protein>
<comment type="caution">
    <text evidence="1">The sequence shown here is derived from an EMBL/GenBank/DDBJ whole genome shotgun (WGS) entry which is preliminary data.</text>
</comment>
<keyword evidence="2" id="KW-1185">Reference proteome</keyword>
<proteinExistence type="predicted"/>
<gene>
    <name evidence="1" type="ORF">H2200_007823</name>
</gene>